<accession>A0ABR1BPA0</accession>
<evidence type="ECO:0000313" key="13">
    <source>
        <dbReference type="EMBL" id="KAK6727690.1"/>
    </source>
</evidence>
<comment type="subcellular location">
    <subcellularLocation>
        <location evidence="2">Nucleus</location>
    </subcellularLocation>
</comment>
<proteinExistence type="inferred from homology"/>
<dbReference type="EMBL" id="JAVFWL010000001">
    <property type="protein sequence ID" value="KAK6727690.1"/>
    <property type="molecule type" value="Genomic_DNA"/>
</dbReference>
<feature type="compositionally biased region" description="Basic and acidic residues" evidence="10">
    <location>
        <begin position="86"/>
        <end position="107"/>
    </location>
</feature>
<evidence type="ECO:0000256" key="9">
    <source>
        <dbReference type="ARBA" id="ARBA00031864"/>
    </source>
</evidence>
<dbReference type="PANTHER" id="PTHR31077:SF1">
    <property type="entry name" value="U4_U6.U5 SMALL NUCLEAR RIBONUCLEOPROTEIN 27 KDA PROTEIN"/>
    <property type="match status" value="1"/>
</dbReference>
<evidence type="ECO:0000256" key="3">
    <source>
        <dbReference type="ARBA" id="ARBA00008218"/>
    </source>
</evidence>
<evidence type="ECO:0000256" key="11">
    <source>
        <dbReference type="SAM" id="Phobius"/>
    </source>
</evidence>
<evidence type="ECO:0000313" key="14">
    <source>
        <dbReference type="Proteomes" id="UP001303046"/>
    </source>
</evidence>
<keyword evidence="11" id="KW-0812">Transmembrane</keyword>
<keyword evidence="11" id="KW-1133">Transmembrane helix</keyword>
<comment type="subunit">
    <text evidence="4">Part of a tri-snRNP complex.</text>
</comment>
<keyword evidence="6" id="KW-0507">mRNA processing</keyword>
<keyword evidence="7" id="KW-0508">mRNA splicing</keyword>
<feature type="compositionally biased region" description="Basic and acidic residues" evidence="10">
    <location>
        <begin position="134"/>
        <end position="150"/>
    </location>
</feature>
<evidence type="ECO:0000256" key="7">
    <source>
        <dbReference type="ARBA" id="ARBA00023187"/>
    </source>
</evidence>
<evidence type="ECO:0000256" key="5">
    <source>
        <dbReference type="ARBA" id="ARBA00014357"/>
    </source>
</evidence>
<evidence type="ECO:0000256" key="2">
    <source>
        <dbReference type="ARBA" id="ARBA00004123"/>
    </source>
</evidence>
<protein>
    <recommendedName>
        <fullName evidence="5">U4/U6.U5 small nuclear ribonucleoprotein 27 kDa protein</fullName>
    </recommendedName>
    <alternativeName>
        <fullName evidence="9">U4/U6.U5 tri-snRNP-associated protein 3</fullName>
    </alternativeName>
</protein>
<name>A0ABR1BPA0_NECAM</name>
<evidence type="ECO:0000256" key="10">
    <source>
        <dbReference type="SAM" id="MobiDB-lite"/>
    </source>
</evidence>
<feature type="compositionally biased region" description="Basic residues" evidence="10">
    <location>
        <begin position="108"/>
        <end position="119"/>
    </location>
</feature>
<organism evidence="13 14">
    <name type="scientific">Necator americanus</name>
    <name type="common">Human hookworm</name>
    <dbReference type="NCBI Taxonomy" id="51031"/>
    <lineage>
        <taxon>Eukaryota</taxon>
        <taxon>Metazoa</taxon>
        <taxon>Ecdysozoa</taxon>
        <taxon>Nematoda</taxon>
        <taxon>Chromadorea</taxon>
        <taxon>Rhabditida</taxon>
        <taxon>Rhabditina</taxon>
        <taxon>Rhabditomorpha</taxon>
        <taxon>Strongyloidea</taxon>
        <taxon>Ancylostomatidae</taxon>
        <taxon>Bunostominae</taxon>
        <taxon>Necator</taxon>
    </lineage>
</organism>
<keyword evidence="14" id="KW-1185">Reference proteome</keyword>
<dbReference type="Pfam" id="PF08648">
    <property type="entry name" value="SNRNP27"/>
    <property type="match status" value="1"/>
</dbReference>
<feature type="domain" description="U4/U6.U5 small nuclear ribonucleoprotein 27kDa protein" evidence="12">
    <location>
        <begin position="173"/>
        <end position="226"/>
    </location>
</feature>
<evidence type="ECO:0000256" key="1">
    <source>
        <dbReference type="ARBA" id="ARBA00003632"/>
    </source>
</evidence>
<feature type="compositionally biased region" description="Basic residues" evidence="10">
    <location>
        <begin position="72"/>
        <end position="85"/>
    </location>
</feature>
<evidence type="ECO:0000256" key="8">
    <source>
        <dbReference type="ARBA" id="ARBA00023242"/>
    </source>
</evidence>
<sequence length="228" mass="27399">MGITTMKCQCYEYSTKQYRRLAGYLAPLLSLFHGRLSISYVFSCLELFSITILHYCFYLCSPSVWLSPMARSRSRSRERRRRSRSRSGERKPRDRSRERDRDREDRGKRRYSRERRSRSRSPYERRRSRSRDRRGRDRDDGRRGRDSRSPHDRKRRDDRRAQAPISLDQIANCEQDVSALMGFEGFNTTKNRKVAGNYEGAVKINKPRRYRQYMNRKGGFNRPLDYIA</sequence>
<gene>
    <name evidence="13" type="primary">Necator_chrI.g1527</name>
    <name evidence="13" type="ORF">RB195_005401</name>
</gene>
<evidence type="ECO:0000256" key="4">
    <source>
        <dbReference type="ARBA" id="ARBA00011825"/>
    </source>
</evidence>
<evidence type="ECO:0000259" key="12">
    <source>
        <dbReference type="Pfam" id="PF08648"/>
    </source>
</evidence>
<feature type="transmembrane region" description="Helical" evidence="11">
    <location>
        <begin position="21"/>
        <end position="42"/>
    </location>
</feature>
<dbReference type="InterPro" id="IPR013957">
    <property type="entry name" value="SNRNP27"/>
</dbReference>
<reference evidence="13 14" key="1">
    <citation type="submission" date="2023-08" db="EMBL/GenBank/DDBJ databases">
        <title>A Necator americanus chromosomal reference genome.</title>
        <authorList>
            <person name="Ilik V."/>
            <person name="Petrzelkova K.J."/>
            <person name="Pardy F."/>
            <person name="Fuh T."/>
            <person name="Niatou-Singa F.S."/>
            <person name="Gouil Q."/>
            <person name="Baker L."/>
            <person name="Ritchie M.E."/>
            <person name="Jex A.R."/>
            <person name="Gazzola D."/>
            <person name="Li H."/>
            <person name="Toshio Fujiwara R."/>
            <person name="Zhan B."/>
            <person name="Aroian R.V."/>
            <person name="Pafco B."/>
            <person name="Schwarz E.M."/>
        </authorList>
    </citation>
    <scope>NUCLEOTIDE SEQUENCE [LARGE SCALE GENOMIC DNA]</scope>
    <source>
        <strain evidence="13 14">Aroian</strain>
        <tissue evidence="13">Whole animal</tissue>
    </source>
</reference>
<dbReference type="Proteomes" id="UP001303046">
    <property type="component" value="Unassembled WGS sequence"/>
</dbReference>
<feature type="region of interest" description="Disordered" evidence="10">
    <location>
        <begin position="71"/>
        <end position="164"/>
    </location>
</feature>
<keyword evidence="8" id="KW-0539">Nucleus</keyword>
<comment type="similarity">
    <text evidence="3">Belongs to the SNUT3 family.</text>
</comment>
<comment type="caution">
    <text evidence="13">The sequence shown here is derived from an EMBL/GenBank/DDBJ whole genome shotgun (WGS) entry which is preliminary data.</text>
</comment>
<evidence type="ECO:0000256" key="6">
    <source>
        <dbReference type="ARBA" id="ARBA00022664"/>
    </source>
</evidence>
<comment type="function">
    <text evidence="1">May play a role in mRNA splicing.</text>
</comment>
<dbReference type="PANTHER" id="PTHR31077">
    <property type="entry name" value="U4/U6.U5 SMALL NUCLEAR RIBONUCLEOPROTEIN 27 KDA PROTEIN"/>
    <property type="match status" value="1"/>
</dbReference>
<keyword evidence="11" id="KW-0472">Membrane</keyword>
<feature type="transmembrane region" description="Helical" evidence="11">
    <location>
        <begin position="48"/>
        <end position="70"/>
    </location>
</feature>